<dbReference type="Pfam" id="PF14529">
    <property type="entry name" value="Exo_endo_phos_2"/>
    <property type="match status" value="1"/>
</dbReference>
<dbReference type="Proteomes" id="UP000499080">
    <property type="component" value="Unassembled WGS sequence"/>
</dbReference>
<reference evidence="2 3" key="1">
    <citation type="journal article" date="2019" name="Sci. Rep.">
        <title>Orb-weaving spider Araneus ventricosus genome elucidates the spidroin gene catalogue.</title>
        <authorList>
            <person name="Kono N."/>
            <person name="Nakamura H."/>
            <person name="Ohtoshi R."/>
            <person name="Moran D.A.P."/>
            <person name="Shinohara A."/>
            <person name="Yoshida Y."/>
            <person name="Fujiwara M."/>
            <person name="Mori M."/>
            <person name="Tomita M."/>
            <person name="Arakawa K."/>
        </authorList>
    </citation>
    <scope>NUCLEOTIDE SEQUENCE [LARGE SCALE GENOMIC DNA]</scope>
</reference>
<proteinExistence type="predicted"/>
<sequence>MINNTGVVVYSWNANGLFGKIAELREFLDRNSPDLVLLQETHMSGLDRYYFANYTFYSNPRRTHFKRRDTGILIKNSIPHHYLPNPLLHHVEATMVVANFHTLAPINFISIYVPPSATVEFTLDIEKLVSYNAATFIAGDFNPKHRHWNCIKANKLGNQLYSFAQNTKMNILAPETPIRFDPRGSTTIGIAITRHLNYASTVSSENELSSVFLTAQKHRRQSETLPQSNSVER</sequence>
<dbReference type="InterPro" id="IPR005135">
    <property type="entry name" value="Endo/exonuclease/phosphatase"/>
</dbReference>
<feature type="domain" description="Endonuclease/exonuclease/phosphatase" evidence="1">
    <location>
        <begin position="106"/>
        <end position="200"/>
    </location>
</feature>
<dbReference type="InterPro" id="IPR036691">
    <property type="entry name" value="Endo/exonu/phosph_ase_sf"/>
</dbReference>
<gene>
    <name evidence="2" type="ORF">AVEN_199936_1</name>
</gene>
<dbReference type="AlphaFoldDB" id="A0A4Y2MFX3"/>
<dbReference type="GO" id="GO:0003824">
    <property type="term" value="F:catalytic activity"/>
    <property type="evidence" value="ECO:0007669"/>
    <property type="project" value="InterPro"/>
</dbReference>
<accession>A0A4Y2MFX3</accession>
<dbReference type="Gene3D" id="3.60.10.10">
    <property type="entry name" value="Endonuclease/exonuclease/phosphatase"/>
    <property type="match status" value="1"/>
</dbReference>
<dbReference type="OrthoDB" id="410155at2759"/>
<name>A0A4Y2MFX3_ARAVE</name>
<dbReference type="PANTHER" id="PTHR33273:SF2">
    <property type="entry name" value="ENDONUCLEASE_EXONUCLEASE_PHOSPHATASE DOMAIN-CONTAINING PROTEIN"/>
    <property type="match status" value="1"/>
</dbReference>
<protein>
    <recommendedName>
        <fullName evidence="1">Endonuclease/exonuclease/phosphatase domain-containing protein</fullName>
    </recommendedName>
</protein>
<evidence type="ECO:0000259" key="1">
    <source>
        <dbReference type="Pfam" id="PF14529"/>
    </source>
</evidence>
<dbReference type="PANTHER" id="PTHR33273">
    <property type="entry name" value="DOMAIN-CONTAINING PROTEIN, PUTATIVE-RELATED"/>
    <property type="match status" value="1"/>
</dbReference>
<organism evidence="2 3">
    <name type="scientific">Araneus ventricosus</name>
    <name type="common">Orbweaver spider</name>
    <name type="synonym">Epeira ventricosa</name>
    <dbReference type="NCBI Taxonomy" id="182803"/>
    <lineage>
        <taxon>Eukaryota</taxon>
        <taxon>Metazoa</taxon>
        <taxon>Ecdysozoa</taxon>
        <taxon>Arthropoda</taxon>
        <taxon>Chelicerata</taxon>
        <taxon>Arachnida</taxon>
        <taxon>Araneae</taxon>
        <taxon>Araneomorphae</taxon>
        <taxon>Entelegynae</taxon>
        <taxon>Araneoidea</taxon>
        <taxon>Araneidae</taxon>
        <taxon>Araneus</taxon>
    </lineage>
</organism>
<evidence type="ECO:0000313" key="2">
    <source>
        <dbReference type="EMBL" id="GBN25523.1"/>
    </source>
</evidence>
<evidence type="ECO:0000313" key="3">
    <source>
        <dbReference type="Proteomes" id="UP000499080"/>
    </source>
</evidence>
<dbReference type="EMBL" id="BGPR01007253">
    <property type="protein sequence ID" value="GBN25523.1"/>
    <property type="molecule type" value="Genomic_DNA"/>
</dbReference>
<keyword evidence="3" id="KW-1185">Reference proteome</keyword>
<dbReference type="SUPFAM" id="SSF56219">
    <property type="entry name" value="DNase I-like"/>
    <property type="match status" value="1"/>
</dbReference>
<comment type="caution">
    <text evidence="2">The sequence shown here is derived from an EMBL/GenBank/DDBJ whole genome shotgun (WGS) entry which is preliminary data.</text>
</comment>